<feature type="domain" description="SWIM-type" evidence="2">
    <location>
        <begin position="124"/>
        <end position="159"/>
    </location>
</feature>
<dbReference type="PANTHER" id="PTHR38133:SF1">
    <property type="entry name" value="SLR1429 PROTEIN"/>
    <property type="match status" value="1"/>
</dbReference>
<keyword evidence="1" id="KW-0863">Zinc-finger</keyword>
<protein>
    <submittedName>
        <fullName evidence="3">Uncharacterized conserved protein, contains Zn finger domain</fullName>
    </submittedName>
</protein>
<dbReference type="RefSeq" id="WP_084425296.1">
    <property type="nucleotide sequence ID" value="NZ_FWXV01000001.1"/>
</dbReference>
<proteinExistence type="predicted"/>
<dbReference type="EMBL" id="FWXV01000001">
    <property type="protein sequence ID" value="SMC71632.1"/>
    <property type="molecule type" value="Genomic_DNA"/>
</dbReference>
<evidence type="ECO:0000313" key="4">
    <source>
        <dbReference type="Proteomes" id="UP000192674"/>
    </source>
</evidence>
<organism evidence="3 4">
    <name type="scientific">Kibdelosporangium aridum</name>
    <dbReference type="NCBI Taxonomy" id="2030"/>
    <lineage>
        <taxon>Bacteria</taxon>
        <taxon>Bacillati</taxon>
        <taxon>Actinomycetota</taxon>
        <taxon>Actinomycetes</taxon>
        <taxon>Pseudonocardiales</taxon>
        <taxon>Pseudonocardiaceae</taxon>
        <taxon>Kibdelosporangium</taxon>
    </lineage>
</organism>
<accession>A0A1W2BFU6</accession>
<dbReference type="AlphaFoldDB" id="A0A1W2BFU6"/>
<evidence type="ECO:0000256" key="1">
    <source>
        <dbReference type="PROSITE-ProRule" id="PRU00325"/>
    </source>
</evidence>
<keyword evidence="1" id="KW-0479">Metal-binding</keyword>
<dbReference type="InterPro" id="IPR007527">
    <property type="entry name" value="Znf_SWIM"/>
</dbReference>
<name>A0A1W2BFU6_KIBAR</name>
<dbReference type="GO" id="GO:0008270">
    <property type="term" value="F:zinc ion binding"/>
    <property type="evidence" value="ECO:0007669"/>
    <property type="project" value="UniProtKB-KW"/>
</dbReference>
<dbReference type="Proteomes" id="UP000192674">
    <property type="component" value="Unassembled WGS sequence"/>
</dbReference>
<dbReference type="OrthoDB" id="188274at2"/>
<dbReference type="PROSITE" id="PS50966">
    <property type="entry name" value="ZF_SWIM"/>
    <property type="match status" value="1"/>
</dbReference>
<evidence type="ECO:0000313" key="3">
    <source>
        <dbReference type="EMBL" id="SMC71632.1"/>
    </source>
</evidence>
<reference evidence="3 4" key="1">
    <citation type="submission" date="2017-04" db="EMBL/GenBank/DDBJ databases">
        <authorList>
            <person name="Afonso C.L."/>
            <person name="Miller P.J."/>
            <person name="Scott M.A."/>
            <person name="Spackman E."/>
            <person name="Goraichik I."/>
            <person name="Dimitrov K.M."/>
            <person name="Suarez D.L."/>
            <person name="Swayne D.E."/>
        </authorList>
    </citation>
    <scope>NUCLEOTIDE SEQUENCE [LARGE SCALE GENOMIC DNA]</scope>
    <source>
        <strain evidence="3 4">DSM 43828</strain>
    </source>
</reference>
<sequence length="339" mass="37510">MSDAAQNVRGFPAFPAGARRRARFARSWWGNAWITAIEDAALDSEQMKIGRKYAYAGQVGPITVSPGRIAATVYGSDRTPHTTTVHIAQLTDAEWTRLLDWVAAKSGYIAALLDKEMPQELTAAEVPILPQMTDLEPDCDCEGWELPCRHAAALSYQVAWLLDEDPFVLLLIRGRGEQHLLDELQLRNGPPSSMLRYLVTDAAARAQALLDGKHPQELTEWQDAVRWAATYPTLTTQLAEATGHDLTHAVRAWTYGGLAGLEVLENTWRPTKTELAKAATALSGEDIPPLRQSRNHWTGTDAQLRLGTDGRWYPYRRQDAEWLPAGPPETDPATALLAI</sequence>
<gene>
    <name evidence="3" type="ORF">SAMN05661093_01650</name>
</gene>
<dbReference type="PANTHER" id="PTHR38133">
    <property type="entry name" value="SLR1429 PROTEIN"/>
    <property type="match status" value="1"/>
</dbReference>
<keyword evidence="1" id="KW-0862">Zinc</keyword>
<keyword evidence="4" id="KW-1185">Reference proteome</keyword>
<evidence type="ECO:0000259" key="2">
    <source>
        <dbReference type="PROSITE" id="PS50966"/>
    </source>
</evidence>